<dbReference type="EMBL" id="MU167254">
    <property type="protein sequence ID" value="KAG0146936.1"/>
    <property type="molecule type" value="Genomic_DNA"/>
</dbReference>
<evidence type="ECO:0000313" key="3">
    <source>
        <dbReference type="Proteomes" id="UP000886653"/>
    </source>
</evidence>
<evidence type="ECO:0000256" key="1">
    <source>
        <dbReference type="SAM" id="Phobius"/>
    </source>
</evidence>
<evidence type="ECO:0000313" key="2">
    <source>
        <dbReference type="EMBL" id="KAG0146936.1"/>
    </source>
</evidence>
<gene>
    <name evidence="2" type="ORF">CROQUDRAFT_494422</name>
</gene>
<dbReference type="Proteomes" id="UP000886653">
    <property type="component" value="Unassembled WGS sequence"/>
</dbReference>
<keyword evidence="1" id="KW-1133">Transmembrane helix</keyword>
<evidence type="ECO:0008006" key="4">
    <source>
        <dbReference type="Google" id="ProtNLM"/>
    </source>
</evidence>
<sequence length="130" mass="15398">MLYHFTSLIYFPFLQHCSFHTRSKRMREGDIPLCFYFTFTFVFFLISILSSPKFWVHGLAQKISQHLNQTNSTQTQSSKLEFEILKLMTVQSEISLVRPHCGKQKQQGGRGDLKEDRRKLFKNLFSRTKN</sequence>
<proteinExistence type="predicted"/>
<keyword evidence="3" id="KW-1185">Reference proteome</keyword>
<name>A0A9P6NH86_9BASI</name>
<keyword evidence="1" id="KW-0812">Transmembrane</keyword>
<reference evidence="2" key="1">
    <citation type="submission" date="2013-11" db="EMBL/GenBank/DDBJ databases">
        <title>Genome sequence of the fusiform rust pathogen reveals effectors for host alternation and coevolution with pine.</title>
        <authorList>
            <consortium name="DOE Joint Genome Institute"/>
            <person name="Smith K."/>
            <person name="Pendleton A."/>
            <person name="Kubisiak T."/>
            <person name="Anderson C."/>
            <person name="Salamov A."/>
            <person name="Aerts A."/>
            <person name="Riley R."/>
            <person name="Clum A."/>
            <person name="Lindquist E."/>
            <person name="Ence D."/>
            <person name="Campbell M."/>
            <person name="Kronenberg Z."/>
            <person name="Feau N."/>
            <person name="Dhillon B."/>
            <person name="Hamelin R."/>
            <person name="Burleigh J."/>
            <person name="Smith J."/>
            <person name="Yandell M."/>
            <person name="Nelson C."/>
            <person name="Grigoriev I."/>
            <person name="Davis J."/>
        </authorList>
    </citation>
    <scope>NUCLEOTIDE SEQUENCE</scope>
    <source>
        <strain evidence="2">G11</strain>
    </source>
</reference>
<organism evidence="2 3">
    <name type="scientific">Cronartium quercuum f. sp. fusiforme G11</name>
    <dbReference type="NCBI Taxonomy" id="708437"/>
    <lineage>
        <taxon>Eukaryota</taxon>
        <taxon>Fungi</taxon>
        <taxon>Dikarya</taxon>
        <taxon>Basidiomycota</taxon>
        <taxon>Pucciniomycotina</taxon>
        <taxon>Pucciniomycetes</taxon>
        <taxon>Pucciniales</taxon>
        <taxon>Coleosporiaceae</taxon>
        <taxon>Cronartium</taxon>
    </lineage>
</organism>
<accession>A0A9P6NH86</accession>
<protein>
    <recommendedName>
        <fullName evidence="4">Transmembrane protein</fullName>
    </recommendedName>
</protein>
<keyword evidence="1" id="KW-0472">Membrane</keyword>
<feature type="transmembrane region" description="Helical" evidence="1">
    <location>
        <begin position="33"/>
        <end position="55"/>
    </location>
</feature>
<comment type="caution">
    <text evidence="2">The sequence shown here is derived from an EMBL/GenBank/DDBJ whole genome shotgun (WGS) entry which is preliminary data.</text>
</comment>
<dbReference type="AlphaFoldDB" id="A0A9P6NH86"/>